<proteinExistence type="predicted"/>
<organism evidence="3">
    <name type="scientific">uncultured Microvirga sp</name>
    <dbReference type="NCBI Taxonomy" id="412392"/>
    <lineage>
        <taxon>Bacteria</taxon>
        <taxon>Pseudomonadati</taxon>
        <taxon>Pseudomonadota</taxon>
        <taxon>Alphaproteobacteria</taxon>
        <taxon>Hyphomicrobiales</taxon>
        <taxon>Methylobacteriaceae</taxon>
        <taxon>Microvirga</taxon>
        <taxon>environmental samples</taxon>
    </lineage>
</organism>
<feature type="region of interest" description="Disordered" evidence="1">
    <location>
        <begin position="23"/>
        <end position="116"/>
    </location>
</feature>
<protein>
    <submittedName>
        <fullName evidence="3">Uncharacterized protein</fullName>
    </submittedName>
</protein>
<feature type="signal peptide" evidence="2">
    <location>
        <begin position="1"/>
        <end position="20"/>
    </location>
</feature>
<evidence type="ECO:0000256" key="1">
    <source>
        <dbReference type="SAM" id="MobiDB-lite"/>
    </source>
</evidence>
<dbReference type="AlphaFoldDB" id="A0A6J4KG20"/>
<feature type="compositionally biased region" description="Low complexity" evidence="1">
    <location>
        <begin position="67"/>
        <end position="99"/>
    </location>
</feature>
<name>A0A6J4KG20_9HYPH</name>
<evidence type="ECO:0000256" key="2">
    <source>
        <dbReference type="SAM" id="SignalP"/>
    </source>
</evidence>
<sequence length="116" mass="11017">MKKLAFAAALATLAAGPAFAQASGNLGAQTSPSTPAQGTVADPNRAPNYTQGSGQGAGGPARELNSPTGLPPGAATAPVGTVQPLGTTTTTTTGTTETGSAPRTGSGQQSGGPARQ</sequence>
<feature type="compositionally biased region" description="Polar residues" evidence="1">
    <location>
        <begin position="23"/>
        <end position="37"/>
    </location>
</feature>
<dbReference type="EMBL" id="CADCUC010000012">
    <property type="protein sequence ID" value="CAA9305032.1"/>
    <property type="molecule type" value="Genomic_DNA"/>
</dbReference>
<evidence type="ECO:0000313" key="3">
    <source>
        <dbReference type="EMBL" id="CAA9305032.1"/>
    </source>
</evidence>
<gene>
    <name evidence="3" type="ORF">AVDCRST_MAG90-51</name>
</gene>
<keyword evidence="2" id="KW-0732">Signal</keyword>
<accession>A0A6J4KG20</accession>
<reference evidence="3" key="1">
    <citation type="submission" date="2020-02" db="EMBL/GenBank/DDBJ databases">
        <authorList>
            <person name="Meier V. D."/>
        </authorList>
    </citation>
    <scope>NUCLEOTIDE SEQUENCE</scope>
    <source>
        <strain evidence="3">AVDCRST_MAG90</strain>
    </source>
</reference>
<feature type="chain" id="PRO_5026941806" evidence="2">
    <location>
        <begin position="21"/>
        <end position="116"/>
    </location>
</feature>